<feature type="domain" description="Polymerase/histidinol phosphatase N-terminal" evidence="1">
    <location>
        <begin position="3"/>
        <end position="68"/>
    </location>
</feature>
<dbReference type="GO" id="GO:0004534">
    <property type="term" value="F:5'-3' RNA exonuclease activity"/>
    <property type="evidence" value="ECO:0007669"/>
    <property type="project" value="TreeGrafter"/>
</dbReference>
<evidence type="ECO:0000313" key="3">
    <source>
        <dbReference type="Proteomes" id="UP000660861"/>
    </source>
</evidence>
<dbReference type="AlphaFoldDB" id="A0A926EB21"/>
<dbReference type="Pfam" id="PF02811">
    <property type="entry name" value="PHP"/>
    <property type="match status" value="1"/>
</dbReference>
<protein>
    <submittedName>
        <fullName evidence="2">PHP domain-containing protein</fullName>
    </submittedName>
</protein>
<sequence>MIGDLHCHSKLSDSSMGLESLLFYAKRMGLDFIAVTDHDTLAGTTRAAVIGKRVGIGVIPGVEMSCVDNARGKKVHMLCYLPQKPDRLEGMLGKVIASRTKAGQKMVEKVMRYFPVTMDHIAKYYAPSKSIYKQHIMNALFDLGYCDGIYGPLYDELFNSKHGLCYEKVEYPDVFETLDLIHQSGGCAVLAHPRVYDSFDLLDELAEKGLIDGVEASHPKNKPGDYERIMEVAEQYHLITTGGTDFHGMYNSRPNPLGTCVTSQESLERLFAFGENK</sequence>
<dbReference type="InterPro" id="IPR003141">
    <property type="entry name" value="Pol/His_phosphatase_N"/>
</dbReference>
<gene>
    <name evidence="2" type="ORF">H8709_02730</name>
</gene>
<dbReference type="GO" id="GO:0035312">
    <property type="term" value="F:5'-3' DNA exonuclease activity"/>
    <property type="evidence" value="ECO:0007669"/>
    <property type="project" value="TreeGrafter"/>
</dbReference>
<comment type="caution">
    <text evidence="2">The sequence shown here is derived from an EMBL/GenBank/DDBJ whole genome shotgun (WGS) entry which is preliminary data.</text>
</comment>
<dbReference type="SMART" id="SM00481">
    <property type="entry name" value="POLIIIAc"/>
    <property type="match status" value="1"/>
</dbReference>
<dbReference type="InterPro" id="IPR004013">
    <property type="entry name" value="PHP_dom"/>
</dbReference>
<dbReference type="Gene3D" id="3.20.20.140">
    <property type="entry name" value="Metal-dependent hydrolases"/>
    <property type="match status" value="1"/>
</dbReference>
<proteinExistence type="predicted"/>
<reference evidence="2" key="1">
    <citation type="submission" date="2020-08" db="EMBL/GenBank/DDBJ databases">
        <title>Genome public.</title>
        <authorList>
            <person name="Liu C."/>
            <person name="Sun Q."/>
        </authorList>
    </citation>
    <scope>NUCLEOTIDE SEQUENCE</scope>
    <source>
        <strain evidence="2">NSJ-54</strain>
    </source>
</reference>
<dbReference type="InterPro" id="IPR052018">
    <property type="entry name" value="PHP_domain"/>
</dbReference>
<dbReference type="Proteomes" id="UP000660861">
    <property type="component" value="Unassembled WGS sequence"/>
</dbReference>
<dbReference type="SUPFAM" id="SSF89550">
    <property type="entry name" value="PHP domain-like"/>
    <property type="match status" value="1"/>
</dbReference>
<dbReference type="CDD" id="cd07438">
    <property type="entry name" value="PHP_HisPPase_AMP"/>
    <property type="match status" value="1"/>
</dbReference>
<organism evidence="2 3">
    <name type="scientific">Zongyangia hominis</name>
    <dbReference type="NCBI Taxonomy" id="2763677"/>
    <lineage>
        <taxon>Bacteria</taxon>
        <taxon>Bacillati</taxon>
        <taxon>Bacillota</taxon>
        <taxon>Clostridia</taxon>
        <taxon>Eubacteriales</taxon>
        <taxon>Oscillospiraceae</taxon>
        <taxon>Zongyangia</taxon>
    </lineage>
</organism>
<dbReference type="PANTHER" id="PTHR42924">
    <property type="entry name" value="EXONUCLEASE"/>
    <property type="match status" value="1"/>
</dbReference>
<dbReference type="PANTHER" id="PTHR42924:SF3">
    <property type="entry name" value="POLYMERASE_HISTIDINOL PHOSPHATASE N-TERMINAL DOMAIN-CONTAINING PROTEIN"/>
    <property type="match status" value="1"/>
</dbReference>
<accession>A0A926EB21</accession>
<dbReference type="Gene3D" id="1.10.150.650">
    <property type="match status" value="1"/>
</dbReference>
<dbReference type="EMBL" id="JACRTC010000001">
    <property type="protein sequence ID" value="MBC8569740.1"/>
    <property type="molecule type" value="Genomic_DNA"/>
</dbReference>
<keyword evidence="3" id="KW-1185">Reference proteome</keyword>
<name>A0A926EB21_9FIRM</name>
<dbReference type="RefSeq" id="WP_262396834.1">
    <property type="nucleotide sequence ID" value="NZ_JACRTC010000001.1"/>
</dbReference>
<dbReference type="InterPro" id="IPR016195">
    <property type="entry name" value="Pol/histidinol_Pase-like"/>
</dbReference>
<evidence type="ECO:0000259" key="1">
    <source>
        <dbReference type="SMART" id="SM00481"/>
    </source>
</evidence>
<evidence type="ECO:0000313" key="2">
    <source>
        <dbReference type="EMBL" id="MBC8569740.1"/>
    </source>
</evidence>